<dbReference type="AlphaFoldDB" id="A0AAE1AX15"/>
<feature type="region of interest" description="Disordered" evidence="1">
    <location>
        <begin position="1"/>
        <end position="34"/>
    </location>
</feature>
<feature type="compositionally biased region" description="Polar residues" evidence="1">
    <location>
        <begin position="16"/>
        <end position="29"/>
    </location>
</feature>
<dbReference type="EMBL" id="JAWDGP010001032">
    <property type="protein sequence ID" value="KAK3795579.1"/>
    <property type="molecule type" value="Genomic_DNA"/>
</dbReference>
<evidence type="ECO:0000313" key="2">
    <source>
        <dbReference type="EMBL" id="KAK3795579.1"/>
    </source>
</evidence>
<accession>A0AAE1AX15</accession>
<keyword evidence="3" id="KW-1185">Reference proteome</keyword>
<reference evidence="2" key="1">
    <citation type="journal article" date="2023" name="G3 (Bethesda)">
        <title>A reference genome for the long-term kleptoplast-retaining sea slug Elysia crispata morphotype clarki.</title>
        <authorList>
            <person name="Eastman K.E."/>
            <person name="Pendleton A.L."/>
            <person name="Shaikh M.A."/>
            <person name="Suttiyut T."/>
            <person name="Ogas R."/>
            <person name="Tomko P."/>
            <person name="Gavelis G."/>
            <person name="Widhalm J.R."/>
            <person name="Wisecaver J.H."/>
        </authorList>
    </citation>
    <scope>NUCLEOTIDE SEQUENCE</scope>
    <source>
        <strain evidence="2">ECLA1</strain>
    </source>
</reference>
<dbReference type="Proteomes" id="UP001283361">
    <property type="component" value="Unassembled WGS sequence"/>
</dbReference>
<organism evidence="2 3">
    <name type="scientific">Elysia crispata</name>
    <name type="common">lettuce slug</name>
    <dbReference type="NCBI Taxonomy" id="231223"/>
    <lineage>
        <taxon>Eukaryota</taxon>
        <taxon>Metazoa</taxon>
        <taxon>Spiralia</taxon>
        <taxon>Lophotrochozoa</taxon>
        <taxon>Mollusca</taxon>
        <taxon>Gastropoda</taxon>
        <taxon>Heterobranchia</taxon>
        <taxon>Euthyneura</taxon>
        <taxon>Panpulmonata</taxon>
        <taxon>Sacoglossa</taxon>
        <taxon>Placobranchoidea</taxon>
        <taxon>Plakobranchidae</taxon>
        <taxon>Elysia</taxon>
    </lineage>
</organism>
<comment type="caution">
    <text evidence="2">The sequence shown here is derived from an EMBL/GenBank/DDBJ whole genome shotgun (WGS) entry which is preliminary data.</text>
</comment>
<evidence type="ECO:0000256" key="1">
    <source>
        <dbReference type="SAM" id="MobiDB-lite"/>
    </source>
</evidence>
<name>A0AAE1AX15_9GAST</name>
<evidence type="ECO:0000313" key="3">
    <source>
        <dbReference type="Proteomes" id="UP001283361"/>
    </source>
</evidence>
<feature type="compositionally biased region" description="Low complexity" evidence="1">
    <location>
        <begin position="66"/>
        <end position="75"/>
    </location>
</feature>
<gene>
    <name evidence="2" type="ORF">RRG08_013304</name>
</gene>
<feature type="region of interest" description="Disordered" evidence="1">
    <location>
        <begin position="65"/>
        <end position="90"/>
    </location>
</feature>
<sequence length="164" mass="17150">MTHRINSPGRLRYGSQVHSGPNLNGSGDQAESGKQRINLQALTPQGSGGLPAWLSQGCYMGVTPLGGSPQSSSSSGRRHNHLGQAQSDCRTSRQDLAGISSLPVDARGAFVAVVKRWALFTSSRLSSSPLVLYKCSARCSATTDPLKAHASINGSSAVQMFGPV</sequence>
<protein>
    <submittedName>
        <fullName evidence="2">Uncharacterized protein</fullName>
    </submittedName>
</protein>
<proteinExistence type="predicted"/>